<evidence type="ECO:0000259" key="1">
    <source>
        <dbReference type="Pfam" id="PF16798"/>
    </source>
</evidence>
<evidence type="ECO:0000313" key="3">
    <source>
        <dbReference type="Proteomes" id="UP001174909"/>
    </source>
</evidence>
<proteinExistence type="predicted"/>
<dbReference type="Proteomes" id="UP001174909">
    <property type="component" value="Unassembled WGS sequence"/>
</dbReference>
<evidence type="ECO:0000313" key="2">
    <source>
        <dbReference type="EMBL" id="CAI8009713.1"/>
    </source>
</evidence>
<organism evidence="2 3">
    <name type="scientific">Geodia barretti</name>
    <name type="common">Barrett's horny sponge</name>
    <dbReference type="NCBI Taxonomy" id="519541"/>
    <lineage>
        <taxon>Eukaryota</taxon>
        <taxon>Metazoa</taxon>
        <taxon>Porifera</taxon>
        <taxon>Demospongiae</taxon>
        <taxon>Heteroscleromorpha</taxon>
        <taxon>Tetractinellida</taxon>
        <taxon>Astrophorina</taxon>
        <taxon>Geodiidae</taxon>
        <taxon>Geodia</taxon>
    </lineage>
</organism>
<reference evidence="2" key="1">
    <citation type="submission" date="2023-03" db="EMBL/GenBank/DDBJ databases">
        <authorList>
            <person name="Steffen K."/>
            <person name="Cardenas P."/>
        </authorList>
    </citation>
    <scope>NUCLEOTIDE SEQUENCE</scope>
</reference>
<dbReference type="InterPro" id="IPR031849">
    <property type="entry name" value="DUF5069"/>
</dbReference>
<feature type="domain" description="DUF5069" evidence="1">
    <location>
        <begin position="96"/>
        <end position="226"/>
    </location>
</feature>
<feature type="domain" description="DUF5069" evidence="1">
    <location>
        <begin position="2"/>
        <end position="83"/>
    </location>
</feature>
<dbReference type="AlphaFoldDB" id="A0AA35W697"/>
<comment type="caution">
    <text evidence="2">The sequence shown here is derived from an EMBL/GenBank/DDBJ whole genome shotgun (WGS) entry which is preliminary data.</text>
</comment>
<gene>
    <name evidence="2" type="ORF">GBAR_LOCUS6486</name>
</gene>
<name>A0AA35W697_GEOBA</name>
<feature type="domain" description="DUF5069" evidence="1">
    <location>
        <begin position="237"/>
        <end position="369"/>
    </location>
</feature>
<dbReference type="Pfam" id="PF16798">
    <property type="entry name" value="DUF5069"/>
    <property type="match status" value="3"/>
</dbReference>
<sequence length="374" mass="41376">MFLGISADAYAEAADEYDDAALGHWVLETSGKTAAEIAEFNDAALSQLPDTEGHKQRLKDRLARFAPGRTDITTVLQSMELDDWGSFWQVDLTAGPPRSPLSKDIAGICGVARMTDKGRAERAGKIGEYLYGDNSGQDVRILTSLGISAADFQEAAVNNPNNLELGAWVLENCGKSQDEIDEFNETLVNYGPNEATRERFEARCQEVDPTRTDITTWVALQDADDQLSFGIVDLNRRAPRSPYNTDVYGMVQLARLIDKGRAFNSNTLGAYFYGEDSGIDRATLAFLGISAAEFTEALKALPTDTEVEAWLKADHSQSEADIDTYNERMTQMGPTTDRHKAMMAKMLSRIAPERTDINTWFALMYLDDEKTFAS</sequence>
<dbReference type="EMBL" id="CASHTH010000987">
    <property type="protein sequence ID" value="CAI8009713.1"/>
    <property type="molecule type" value="Genomic_DNA"/>
</dbReference>
<accession>A0AA35W697</accession>
<keyword evidence="3" id="KW-1185">Reference proteome</keyword>
<protein>
    <recommendedName>
        <fullName evidence="1">DUF5069 domain-containing protein</fullName>
    </recommendedName>
</protein>